<proteinExistence type="predicted"/>
<dbReference type="Proteomes" id="UP001183629">
    <property type="component" value="Unassembled WGS sequence"/>
</dbReference>
<dbReference type="RefSeq" id="WP_310428398.1">
    <property type="nucleotide sequence ID" value="NZ_JAVDYC010000001.1"/>
</dbReference>
<gene>
    <name evidence="1" type="ORF">J2S44_008023</name>
</gene>
<accession>A0AAE4A1B4</accession>
<evidence type="ECO:0000313" key="2">
    <source>
        <dbReference type="Proteomes" id="UP001183629"/>
    </source>
</evidence>
<dbReference type="EMBL" id="JAVDYC010000001">
    <property type="protein sequence ID" value="MDR7327773.1"/>
    <property type="molecule type" value="Genomic_DNA"/>
</dbReference>
<comment type="caution">
    <text evidence="1">The sequence shown here is derived from an EMBL/GenBank/DDBJ whole genome shotgun (WGS) entry which is preliminary data.</text>
</comment>
<evidence type="ECO:0000313" key="1">
    <source>
        <dbReference type="EMBL" id="MDR7327773.1"/>
    </source>
</evidence>
<organism evidence="1 2">
    <name type="scientific">Catenuloplanes niger</name>
    <dbReference type="NCBI Taxonomy" id="587534"/>
    <lineage>
        <taxon>Bacteria</taxon>
        <taxon>Bacillati</taxon>
        <taxon>Actinomycetota</taxon>
        <taxon>Actinomycetes</taxon>
        <taxon>Micromonosporales</taxon>
        <taxon>Micromonosporaceae</taxon>
        <taxon>Catenuloplanes</taxon>
    </lineage>
</organism>
<protein>
    <recommendedName>
        <fullName evidence="3">Trypsin-like peptidase</fullName>
    </recommendedName>
</protein>
<dbReference type="SUPFAM" id="SSF50494">
    <property type="entry name" value="Trypsin-like serine proteases"/>
    <property type="match status" value="1"/>
</dbReference>
<dbReference type="Pfam" id="PF13365">
    <property type="entry name" value="Trypsin_2"/>
    <property type="match status" value="1"/>
</dbReference>
<name>A0AAE4A1B4_9ACTN</name>
<evidence type="ECO:0008006" key="3">
    <source>
        <dbReference type="Google" id="ProtNLM"/>
    </source>
</evidence>
<dbReference type="AlphaFoldDB" id="A0AAE4A1B4"/>
<reference evidence="1 2" key="1">
    <citation type="submission" date="2023-07" db="EMBL/GenBank/DDBJ databases">
        <title>Sequencing the genomes of 1000 actinobacteria strains.</title>
        <authorList>
            <person name="Klenk H.-P."/>
        </authorList>
    </citation>
    <scope>NUCLEOTIDE SEQUENCE [LARGE SCALE GENOMIC DNA]</scope>
    <source>
        <strain evidence="1 2">DSM 44711</strain>
    </source>
</reference>
<dbReference type="Gene3D" id="2.40.10.120">
    <property type="match status" value="1"/>
</dbReference>
<sequence length="541" mass="57457">MPADAFSLPPWVVRVCDGDGLTAGAGILLSDDLVLTCAHVVDPFPVPGRVPPPVRVTFADLPVGDLGVPADVAPRGWVPRDECTGGDLALLRAAEPRRRGTARLLSAPLPGAAELLAYGFPASIDSGVWAAVRPVARGGPCGEWVQLEPVGRGVPVQRGFSGTGVVDPATGRVIGMVVSEFTNAGVAISWMIPVDTIIGYLPMIRRFAEGPPALDDSFLSIAVSTGGADVLPGQADAGDRLARWLAEEDDAPALLVVVAGDTGSAASVDVHRVVLNADRAEAPALRAAGIDGPDVPPGSVDLAVDAAGLGADELIELIARRAGVSRLDLHDPAGAPPMTVVVSGVDEAHEPERLVHELRDLIESREERIRVVLIFRRSGSVAHHAAEQAASGYESVPPDPWLDARLDELAARERATWERYLDTARRIAGVPRPARDATRLRAQAAQRTRHSSFREEITAALSRAAASVTAFDALLERRTELRQLLGAYRDRAIRAGHAEDRDLDRLHRVAYGLLHRNPCDLRAAETAVREYATAIRGKGGR</sequence>
<keyword evidence="2" id="KW-1185">Reference proteome</keyword>
<dbReference type="InterPro" id="IPR009003">
    <property type="entry name" value="Peptidase_S1_PA"/>
</dbReference>